<keyword evidence="10" id="KW-1185">Reference proteome</keyword>
<dbReference type="AlphaFoldDB" id="A0A9Q0HCL3"/>
<comment type="similarity">
    <text evidence="7">Belongs to the PP2C family.</text>
</comment>
<dbReference type="InterPro" id="IPR001932">
    <property type="entry name" value="PPM-type_phosphatase-like_dom"/>
</dbReference>
<keyword evidence="6 7" id="KW-0464">Manganese</keyword>
<evidence type="ECO:0000256" key="5">
    <source>
        <dbReference type="ARBA" id="ARBA00022842"/>
    </source>
</evidence>
<comment type="cofactor">
    <cofactor evidence="1 7">
        <name>Mn(2+)</name>
        <dbReference type="ChEBI" id="CHEBI:29035"/>
    </cofactor>
</comment>
<organism evidence="9 10">
    <name type="scientific">Protea cynaroides</name>
    <dbReference type="NCBI Taxonomy" id="273540"/>
    <lineage>
        <taxon>Eukaryota</taxon>
        <taxon>Viridiplantae</taxon>
        <taxon>Streptophyta</taxon>
        <taxon>Embryophyta</taxon>
        <taxon>Tracheophyta</taxon>
        <taxon>Spermatophyta</taxon>
        <taxon>Magnoliopsida</taxon>
        <taxon>Proteales</taxon>
        <taxon>Proteaceae</taxon>
        <taxon>Protea</taxon>
    </lineage>
</organism>
<evidence type="ECO:0000256" key="1">
    <source>
        <dbReference type="ARBA" id="ARBA00001936"/>
    </source>
</evidence>
<name>A0A9Q0HCL3_9MAGN</name>
<reference evidence="9" key="1">
    <citation type="journal article" date="2023" name="Plant J.">
        <title>The genome of the king protea, Protea cynaroides.</title>
        <authorList>
            <person name="Chang J."/>
            <person name="Duong T.A."/>
            <person name="Schoeman C."/>
            <person name="Ma X."/>
            <person name="Roodt D."/>
            <person name="Barker N."/>
            <person name="Li Z."/>
            <person name="Van de Peer Y."/>
            <person name="Mizrachi E."/>
        </authorList>
    </citation>
    <scope>NUCLEOTIDE SEQUENCE</scope>
    <source>
        <tissue evidence="9">Young leaves</tissue>
    </source>
</reference>
<evidence type="ECO:0000256" key="6">
    <source>
        <dbReference type="ARBA" id="ARBA00023211"/>
    </source>
</evidence>
<keyword evidence="3 7" id="KW-0479">Metal-binding</keyword>
<dbReference type="GO" id="GO:0004722">
    <property type="term" value="F:protein serine/threonine phosphatase activity"/>
    <property type="evidence" value="ECO:0007669"/>
    <property type="project" value="UniProtKB-EC"/>
</dbReference>
<dbReference type="Gene3D" id="3.60.40.10">
    <property type="entry name" value="PPM-type phosphatase domain"/>
    <property type="match status" value="2"/>
</dbReference>
<comment type="cofactor">
    <cofactor evidence="2 7">
        <name>Mg(2+)</name>
        <dbReference type="ChEBI" id="CHEBI:18420"/>
    </cofactor>
</comment>
<evidence type="ECO:0000256" key="3">
    <source>
        <dbReference type="ARBA" id="ARBA00022723"/>
    </source>
</evidence>
<dbReference type="EC" id="3.1.3.16" evidence="7"/>
<dbReference type="SMART" id="SM00331">
    <property type="entry name" value="PP2C_SIG"/>
    <property type="match status" value="1"/>
</dbReference>
<dbReference type="PROSITE" id="PS51746">
    <property type="entry name" value="PPM_2"/>
    <property type="match status" value="1"/>
</dbReference>
<accession>A0A9Q0HCL3</accession>
<keyword evidence="5 7" id="KW-0460">Magnesium</keyword>
<evidence type="ECO:0000313" key="10">
    <source>
        <dbReference type="Proteomes" id="UP001141806"/>
    </source>
</evidence>
<dbReference type="InterPro" id="IPR036457">
    <property type="entry name" value="PPM-type-like_dom_sf"/>
</dbReference>
<feature type="domain" description="PPM-type phosphatase" evidence="8">
    <location>
        <begin position="267"/>
        <end position="503"/>
    </location>
</feature>
<dbReference type="PANTHER" id="PTHR12320:SF83">
    <property type="entry name" value="PROTEIN PHOSPHATASE 2C 55-RELATED"/>
    <property type="match status" value="1"/>
</dbReference>
<protein>
    <recommendedName>
        <fullName evidence="7">Protein phosphatase</fullName>
        <ecNumber evidence="7">3.1.3.16</ecNumber>
    </recommendedName>
</protein>
<comment type="catalytic activity">
    <reaction evidence="7">
        <text>O-phospho-L-threonyl-[protein] + H2O = L-threonyl-[protein] + phosphate</text>
        <dbReference type="Rhea" id="RHEA:47004"/>
        <dbReference type="Rhea" id="RHEA-COMP:11060"/>
        <dbReference type="Rhea" id="RHEA-COMP:11605"/>
        <dbReference type="ChEBI" id="CHEBI:15377"/>
        <dbReference type="ChEBI" id="CHEBI:30013"/>
        <dbReference type="ChEBI" id="CHEBI:43474"/>
        <dbReference type="ChEBI" id="CHEBI:61977"/>
        <dbReference type="EC" id="3.1.3.16"/>
    </reaction>
</comment>
<dbReference type="OrthoDB" id="60843at2759"/>
<dbReference type="GO" id="GO:0046872">
    <property type="term" value="F:metal ion binding"/>
    <property type="evidence" value="ECO:0007669"/>
    <property type="project" value="UniProtKB-UniRule"/>
</dbReference>
<gene>
    <name evidence="9" type="ORF">NE237_023254</name>
</gene>
<dbReference type="PANTHER" id="PTHR12320">
    <property type="entry name" value="PROTEIN PHOSPHATASE 2C"/>
    <property type="match status" value="1"/>
</dbReference>
<dbReference type="EMBL" id="JAMYWD010000008">
    <property type="protein sequence ID" value="KAJ4963315.1"/>
    <property type="molecule type" value="Genomic_DNA"/>
</dbReference>
<dbReference type="SMART" id="SM00332">
    <property type="entry name" value="PP2Cc"/>
    <property type="match status" value="1"/>
</dbReference>
<sequence length="513" mass="54829">MPSTNFSKLNLELGSGIRRLITGQQVGLPSSVKGLLGQGKLLFTNSGLSLFRPISSIGEVHLLLRPDVIFSVRSDIVNQRRNLSVVGALSRTFSVPSVSGPSCQVCQYHIDRLLSDSTPVLLGSPIRRTTMAANGFGSLLGQHHLDSLTSRNEPLSNSIKQAGVSYCNKSFDSCRKATMSLRNREPSKNYTYGYFIFDVARRTCNSNPLVGPGAKNLFSSSSSCYSAGAASEVSFDGSAREEELPSSMISSDQKILGDRTLKLFSGSCYLPHPDKEETGGEDAHFICVDEQAIGVADGVGGWADLGIDSGLYARELMSNSVTAIREEPKGSVDSARVLERAHLSTKSKGSSTACIIALTDQGLHAINLGDSGFLVVRDGCTVFRSPVQQHGFNFTYQLESGQGGDLPSSGQVFTIPVAPGDVIIAGTDGLFDNLYNNEVTAVVVHAMRAGLEPHATAQKIAALARQRAQDRDRQTPFSTAAQDAGFRYYGGKLDDITVVVSYITSSSTSTTNT</sequence>
<evidence type="ECO:0000313" key="9">
    <source>
        <dbReference type="EMBL" id="KAJ4963315.1"/>
    </source>
</evidence>
<evidence type="ECO:0000256" key="4">
    <source>
        <dbReference type="ARBA" id="ARBA00022801"/>
    </source>
</evidence>
<comment type="caution">
    <text evidence="9">The sequence shown here is derived from an EMBL/GenBank/DDBJ whole genome shotgun (WGS) entry which is preliminary data.</text>
</comment>
<dbReference type="SUPFAM" id="SSF81606">
    <property type="entry name" value="PP2C-like"/>
    <property type="match status" value="1"/>
</dbReference>
<keyword evidence="7" id="KW-0904">Protein phosphatase</keyword>
<evidence type="ECO:0000256" key="7">
    <source>
        <dbReference type="RuleBase" id="RU366020"/>
    </source>
</evidence>
<evidence type="ECO:0000259" key="8">
    <source>
        <dbReference type="PROSITE" id="PS51746"/>
    </source>
</evidence>
<dbReference type="InterPro" id="IPR039123">
    <property type="entry name" value="PPTC7"/>
</dbReference>
<dbReference type="FunFam" id="3.60.40.10:FF:000138">
    <property type="entry name" value="5-azacytidine resistance protein azr1"/>
    <property type="match status" value="1"/>
</dbReference>
<evidence type="ECO:0000256" key="2">
    <source>
        <dbReference type="ARBA" id="ARBA00001946"/>
    </source>
</evidence>
<comment type="catalytic activity">
    <reaction evidence="7">
        <text>O-phospho-L-seryl-[protein] + H2O = L-seryl-[protein] + phosphate</text>
        <dbReference type="Rhea" id="RHEA:20629"/>
        <dbReference type="Rhea" id="RHEA-COMP:9863"/>
        <dbReference type="Rhea" id="RHEA-COMP:11604"/>
        <dbReference type="ChEBI" id="CHEBI:15377"/>
        <dbReference type="ChEBI" id="CHEBI:29999"/>
        <dbReference type="ChEBI" id="CHEBI:43474"/>
        <dbReference type="ChEBI" id="CHEBI:83421"/>
        <dbReference type="EC" id="3.1.3.16"/>
    </reaction>
</comment>
<dbReference type="Pfam" id="PF13672">
    <property type="entry name" value="PP2C_2"/>
    <property type="match status" value="1"/>
</dbReference>
<proteinExistence type="inferred from homology"/>
<keyword evidence="4 7" id="KW-0378">Hydrolase</keyword>
<dbReference type="Proteomes" id="UP001141806">
    <property type="component" value="Unassembled WGS sequence"/>
</dbReference>